<proteinExistence type="predicted"/>
<dbReference type="HOGENOM" id="CLU_2621481_0_0_1"/>
<protein>
    <submittedName>
        <fullName evidence="1">Uncharacterized protein</fullName>
    </submittedName>
</protein>
<dbReference type="EMBL" id="GG692422">
    <property type="protein sequence ID" value="EER41871.1"/>
    <property type="molecule type" value="Genomic_DNA"/>
</dbReference>
<dbReference type="VEuPathDB" id="FungiDB:HCDG_03330"/>
<dbReference type="Proteomes" id="UP000002624">
    <property type="component" value="Unassembled WGS sequence"/>
</dbReference>
<dbReference type="Pfam" id="PF11917">
    <property type="entry name" value="DUF3435"/>
    <property type="match status" value="1"/>
</dbReference>
<evidence type="ECO:0000313" key="2">
    <source>
        <dbReference type="Proteomes" id="UP000002624"/>
    </source>
</evidence>
<dbReference type="InterPro" id="IPR021842">
    <property type="entry name" value="DUF3435"/>
</dbReference>
<accession>C6HBD1</accession>
<sequence length="78" mass="9667">MEFLISWLCVQLILFYLFEYEEYIFKLSDIRHSENLYSLNILNELNQQKLPLWNNLTDLFIFYLTVYEEDNIQIIHEI</sequence>
<reference evidence="2" key="1">
    <citation type="submission" date="2009-05" db="EMBL/GenBank/DDBJ databases">
        <title>The genome sequence of Ajellomyces capsulatus strain H143.</title>
        <authorList>
            <person name="Champion M."/>
            <person name="Cuomo C.A."/>
            <person name="Ma L.-J."/>
            <person name="Henn M.R."/>
            <person name="Sil A."/>
            <person name="Goldman B."/>
            <person name="Young S.K."/>
            <person name="Kodira C.D."/>
            <person name="Zeng Q."/>
            <person name="Koehrsen M."/>
            <person name="Alvarado L."/>
            <person name="Berlin A.M."/>
            <person name="Borenstein D."/>
            <person name="Chen Z."/>
            <person name="Engels R."/>
            <person name="Freedman E."/>
            <person name="Gellesch M."/>
            <person name="Goldberg J."/>
            <person name="Griggs A."/>
            <person name="Gujja S."/>
            <person name="Heiman D.I."/>
            <person name="Hepburn T.A."/>
            <person name="Howarth C."/>
            <person name="Jen D."/>
            <person name="Larson L."/>
            <person name="Lewis B."/>
            <person name="Mehta T."/>
            <person name="Park D."/>
            <person name="Pearson M."/>
            <person name="Roberts A."/>
            <person name="Saif S."/>
            <person name="Shea T.D."/>
            <person name="Shenoy N."/>
            <person name="Sisk P."/>
            <person name="Stolte C."/>
            <person name="Sykes S."/>
            <person name="Walk T."/>
            <person name="White J."/>
            <person name="Yandava C."/>
            <person name="Klein B."/>
            <person name="McEwen J.G."/>
            <person name="Puccia R."/>
            <person name="Goldman G.H."/>
            <person name="Felipe M.S."/>
            <person name="Nino-Vega G."/>
            <person name="San-Blas G."/>
            <person name="Taylor J.W."/>
            <person name="Mendoza L."/>
            <person name="Galagan J.E."/>
            <person name="Nusbaum C."/>
            <person name="Birren B.W."/>
        </authorList>
    </citation>
    <scope>NUCLEOTIDE SEQUENCE [LARGE SCALE GENOMIC DNA]</scope>
    <source>
        <strain evidence="2">H143</strain>
    </source>
</reference>
<organism evidence="1 2">
    <name type="scientific">Ajellomyces capsulatus (strain H143)</name>
    <name type="common">Darling's disease fungus</name>
    <name type="synonym">Histoplasma capsulatum</name>
    <dbReference type="NCBI Taxonomy" id="544712"/>
    <lineage>
        <taxon>Eukaryota</taxon>
        <taxon>Fungi</taxon>
        <taxon>Dikarya</taxon>
        <taxon>Ascomycota</taxon>
        <taxon>Pezizomycotina</taxon>
        <taxon>Eurotiomycetes</taxon>
        <taxon>Eurotiomycetidae</taxon>
        <taxon>Onygenales</taxon>
        <taxon>Ajellomycetaceae</taxon>
        <taxon>Histoplasma</taxon>
    </lineage>
</organism>
<evidence type="ECO:0000313" key="1">
    <source>
        <dbReference type="EMBL" id="EER41871.1"/>
    </source>
</evidence>
<dbReference type="AlphaFoldDB" id="C6HBD1"/>
<gene>
    <name evidence="1" type="ORF">HCDG_03330</name>
</gene>
<name>C6HBD1_AJECH</name>